<evidence type="ECO:0000313" key="1">
    <source>
        <dbReference type="EMBL" id="NFV79672.1"/>
    </source>
</evidence>
<sequence length="159" mass="17134">MTQETPMLPAAHLSHAGLGSHDLPDRLLSVVAELTTVMVEENAALAEGLPACVSANIDRKLELSDNYDELYAELADKQADILASDPEFAHKLMNAVVELRQATAENLTRLDAAMAASRRRVEAVMRAVRAAAQENVPYGAKGDIPLNARLAAFGKDYHA</sequence>
<protein>
    <submittedName>
        <fullName evidence="1">Flagellar protein FlgN</fullName>
    </submittedName>
</protein>
<dbReference type="AlphaFoldDB" id="A0A7C9UVU8"/>
<keyword evidence="1" id="KW-0969">Cilium</keyword>
<dbReference type="Proteomes" id="UP000480684">
    <property type="component" value="Unassembled WGS sequence"/>
</dbReference>
<evidence type="ECO:0000313" key="2">
    <source>
        <dbReference type="Proteomes" id="UP000480684"/>
    </source>
</evidence>
<keyword evidence="1" id="KW-0282">Flagellum</keyword>
<dbReference type="RefSeq" id="WP_163676520.1">
    <property type="nucleotide sequence ID" value="NZ_JAAIYP010000033.1"/>
</dbReference>
<keyword evidence="2" id="KW-1185">Reference proteome</keyword>
<reference evidence="1 2" key="1">
    <citation type="submission" date="2020-02" db="EMBL/GenBank/DDBJ databases">
        <authorList>
            <person name="Dziuba M."/>
            <person name="Kuznetsov B."/>
            <person name="Mardanov A."/>
            <person name="Ravin N."/>
            <person name="Grouzdev D."/>
        </authorList>
    </citation>
    <scope>NUCLEOTIDE SEQUENCE [LARGE SCALE GENOMIC DNA]</scope>
    <source>
        <strain evidence="1 2">SpK</strain>
    </source>
</reference>
<name>A0A7C9UVU8_9PROT</name>
<comment type="caution">
    <text evidence="1">The sequence shown here is derived from an EMBL/GenBank/DDBJ whole genome shotgun (WGS) entry which is preliminary data.</text>
</comment>
<proteinExistence type="predicted"/>
<keyword evidence="1" id="KW-0966">Cell projection</keyword>
<accession>A0A7C9UVU8</accession>
<organism evidence="1 2">
    <name type="scientific">Magnetospirillum aberrantis SpK</name>
    <dbReference type="NCBI Taxonomy" id="908842"/>
    <lineage>
        <taxon>Bacteria</taxon>
        <taxon>Pseudomonadati</taxon>
        <taxon>Pseudomonadota</taxon>
        <taxon>Alphaproteobacteria</taxon>
        <taxon>Rhodospirillales</taxon>
        <taxon>Rhodospirillaceae</taxon>
        <taxon>Magnetospirillum</taxon>
    </lineage>
</organism>
<gene>
    <name evidence="1" type="ORF">G4223_06070</name>
</gene>
<dbReference type="EMBL" id="JAAIYP010000033">
    <property type="protein sequence ID" value="NFV79672.1"/>
    <property type="molecule type" value="Genomic_DNA"/>
</dbReference>